<dbReference type="NCBIfam" id="TIGR00229">
    <property type="entry name" value="sensory_box"/>
    <property type="match status" value="1"/>
</dbReference>
<accession>A0A6I4I0I1</accession>
<keyword evidence="5" id="KW-1185">Reference proteome</keyword>
<dbReference type="Proteomes" id="UP000429232">
    <property type="component" value="Chromosome"/>
</dbReference>
<dbReference type="SUPFAM" id="SSF55785">
    <property type="entry name" value="PYP-like sensor domain (PAS domain)"/>
    <property type="match status" value="1"/>
</dbReference>
<dbReference type="KEGG" id="mgik:GO620_006370"/>
<feature type="domain" description="GAF" evidence="3">
    <location>
        <begin position="17"/>
        <end position="161"/>
    </location>
</feature>
<dbReference type="AlphaFoldDB" id="A0A6I4I0I1"/>
<dbReference type="InterPro" id="IPR000014">
    <property type="entry name" value="PAS"/>
</dbReference>
<evidence type="ECO:0000256" key="1">
    <source>
        <dbReference type="ARBA" id="ARBA00000085"/>
    </source>
</evidence>
<dbReference type="InterPro" id="IPR003661">
    <property type="entry name" value="HisK_dim/P_dom"/>
</dbReference>
<name>A0A6I4I0I1_9SPHI</name>
<dbReference type="InterPro" id="IPR035965">
    <property type="entry name" value="PAS-like_dom_sf"/>
</dbReference>
<dbReference type="RefSeq" id="WP_157523643.1">
    <property type="nucleotide sequence ID" value="NZ_CP066775.1"/>
</dbReference>
<comment type="catalytic activity">
    <reaction evidence="1">
        <text>ATP + protein L-histidine = ADP + protein N-phospho-L-histidine.</text>
        <dbReference type="EC" id="2.7.13.3"/>
    </reaction>
</comment>
<evidence type="ECO:0000256" key="2">
    <source>
        <dbReference type="ARBA" id="ARBA00012438"/>
    </source>
</evidence>
<dbReference type="PANTHER" id="PTHR43102:SF2">
    <property type="entry name" value="GAF DOMAIN-CONTAINING PROTEIN"/>
    <property type="match status" value="1"/>
</dbReference>
<dbReference type="Pfam" id="PF01590">
    <property type="entry name" value="GAF"/>
    <property type="match status" value="1"/>
</dbReference>
<evidence type="ECO:0000313" key="5">
    <source>
        <dbReference type="Proteomes" id="UP000429232"/>
    </source>
</evidence>
<gene>
    <name evidence="4" type="ORF">GO620_006370</name>
</gene>
<dbReference type="SMART" id="SM00065">
    <property type="entry name" value="GAF"/>
    <property type="match status" value="1"/>
</dbReference>
<dbReference type="Gene3D" id="1.10.287.130">
    <property type="match status" value="1"/>
</dbReference>
<dbReference type="GO" id="GO:0000155">
    <property type="term" value="F:phosphorelay sensor kinase activity"/>
    <property type="evidence" value="ECO:0007669"/>
    <property type="project" value="InterPro"/>
</dbReference>
<dbReference type="InterPro" id="IPR003018">
    <property type="entry name" value="GAF"/>
</dbReference>
<sequence length="379" mass="43288">MKEDLRLLAVQQFAAYDLQDDPELQQLVFMAAEICKVPIAAVNLIEGDNQLVKVKIGLNIDILPRKISFSTHAMDQNGIMIVPDLLKDGRFADNPLVKNGPKIRFYAGVPLISREGFRLGTFCVGDRKPNTLNEHQQMMLTMLAKQAVNVMELKFSNDQLKRNARELHEQKLKNAEAEIRLRSFFENSANFHVLLGKKGEVIDYNKTAYNFIRNTHSVKLERGHLLLQYLAEDFKEVFLRNYELALLGVRSVEEGSTNYGDKGGLIYWEAVFEPARDNDDKIVGISYLITNTTKRKLYEEKILQQNQSLLKIAHIQSHEIRGPLTSIIGMMNVIKMEAHTLPQEYITLLDDAVNRLDQKIHEILDKVSKIGVEEDILNV</sequence>
<dbReference type="Gene3D" id="3.30.450.20">
    <property type="entry name" value="PAS domain"/>
    <property type="match status" value="1"/>
</dbReference>
<dbReference type="CDD" id="cd00082">
    <property type="entry name" value="HisKA"/>
    <property type="match status" value="1"/>
</dbReference>
<proteinExistence type="predicted"/>
<dbReference type="SUPFAM" id="SSF47384">
    <property type="entry name" value="Homodimeric domain of signal transducing histidine kinase"/>
    <property type="match status" value="1"/>
</dbReference>
<dbReference type="SUPFAM" id="SSF55781">
    <property type="entry name" value="GAF domain-like"/>
    <property type="match status" value="1"/>
</dbReference>
<dbReference type="Pfam" id="PF00512">
    <property type="entry name" value="HisKA"/>
    <property type="match status" value="1"/>
</dbReference>
<protein>
    <recommendedName>
        <fullName evidence="2">histidine kinase</fullName>
        <ecNumber evidence="2">2.7.13.3</ecNumber>
    </recommendedName>
</protein>
<dbReference type="EMBL" id="CP066775">
    <property type="protein sequence ID" value="QQL51070.1"/>
    <property type="molecule type" value="Genomic_DNA"/>
</dbReference>
<dbReference type="Gene3D" id="3.30.450.40">
    <property type="match status" value="1"/>
</dbReference>
<evidence type="ECO:0000259" key="3">
    <source>
        <dbReference type="SMART" id="SM00065"/>
    </source>
</evidence>
<organism evidence="4 5">
    <name type="scientific">Mucilaginibacter ginkgonis</name>
    <dbReference type="NCBI Taxonomy" id="2682091"/>
    <lineage>
        <taxon>Bacteria</taxon>
        <taxon>Pseudomonadati</taxon>
        <taxon>Bacteroidota</taxon>
        <taxon>Sphingobacteriia</taxon>
        <taxon>Sphingobacteriales</taxon>
        <taxon>Sphingobacteriaceae</taxon>
        <taxon>Mucilaginibacter</taxon>
    </lineage>
</organism>
<evidence type="ECO:0000313" key="4">
    <source>
        <dbReference type="EMBL" id="QQL51070.1"/>
    </source>
</evidence>
<dbReference type="InterPro" id="IPR029016">
    <property type="entry name" value="GAF-like_dom_sf"/>
</dbReference>
<dbReference type="EC" id="2.7.13.3" evidence="2"/>
<reference evidence="4 5" key="1">
    <citation type="submission" date="2020-12" db="EMBL/GenBank/DDBJ databases">
        <title>HMF7856_wgs.fasta genome submission.</title>
        <authorList>
            <person name="Kang H."/>
            <person name="Kim H."/>
            <person name="Joh K."/>
        </authorList>
    </citation>
    <scope>NUCLEOTIDE SEQUENCE [LARGE SCALE GENOMIC DNA]</scope>
    <source>
        <strain evidence="4 5">HMF7856</strain>
    </source>
</reference>
<dbReference type="InterPro" id="IPR036097">
    <property type="entry name" value="HisK_dim/P_sf"/>
</dbReference>
<dbReference type="PANTHER" id="PTHR43102">
    <property type="entry name" value="SLR1143 PROTEIN"/>
    <property type="match status" value="1"/>
</dbReference>